<dbReference type="PANTHER" id="PTHR34388">
    <property type="entry name" value="DNA POLYMERASE III SUBUNIT DELTA"/>
    <property type="match status" value="1"/>
</dbReference>
<dbReference type="Gene3D" id="1.20.272.10">
    <property type="match status" value="1"/>
</dbReference>
<dbReference type="NCBIfam" id="NF004165">
    <property type="entry name" value="PRK05629.1"/>
    <property type="match status" value="1"/>
</dbReference>
<dbReference type="SUPFAM" id="SSF48019">
    <property type="entry name" value="post-AAA+ oligomerization domain-like"/>
    <property type="match status" value="1"/>
</dbReference>
<reference evidence="8 9" key="1">
    <citation type="submission" date="2021-03" db="EMBL/GenBank/DDBJ databases">
        <title>Sequencing the genomes of 1000 actinobacteria strains.</title>
        <authorList>
            <person name="Klenk H.-P."/>
        </authorList>
    </citation>
    <scope>NUCLEOTIDE SEQUENCE [LARGE SCALE GENOMIC DNA]</scope>
    <source>
        <strain evidence="8 9">DSM 44506</strain>
    </source>
</reference>
<keyword evidence="4" id="KW-0235">DNA replication</keyword>
<keyword evidence="9" id="KW-1185">Reference proteome</keyword>
<dbReference type="RefSeq" id="WP_342356258.1">
    <property type="nucleotide sequence ID" value="NZ_CP047357.1"/>
</dbReference>
<dbReference type="Gene3D" id="3.40.50.300">
    <property type="entry name" value="P-loop containing nucleotide triphosphate hydrolases"/>
    <property type="match status" value="1"/>
</dbReference>
<evidence type="ECO:0000256" key="3">
    <source>
        <dbReference type="ARBA" id="ARBA00022695"/>
    </source>
</evidence>
<dbReference type="SUPFAM" id="SSF52540">
    <property type="entry name" value="P-loop containing nucleoside triphosphate hydrolases"/>
    <property type="match status" value="1"/>
</dbReference>
<dbReference type="PANTHER" id="PTHR34388:SF1">
    <property type="entry name" value="DNA POLYMERASE III SUBUNIT DELTA"/>
    <property type="match status" value="1"/>
</dbReference>
<comment type="catalytic activity">
    <reaction evidence="7">
        <text>DNA(n) + a 2'-deoxyribonucleoside 5'-triphosphate = DNA(n+1) + diphosphate</text>
        <dbReference type="Rhea" id="RHEA:22508"/>
        <dbReference type="Rhea" id="RHEA-COMP:17339"/>
        <dbReference type="Rhea" id="RHEA-COMP:17340"/>
        <dbReference type="ChEBI" id="CHEBI:33019"/>
        <dbReference type="ChEBI" id="CHEBI:61560"/>
        <dbReference type="ChEBI" id="CHEBI:173112"/>
        <dbReference type="EC" id="2.7.7.7"/>
    </reaction>
</comment>
<evidence type="ECO:0000313" key="9">
    <source>
        <dbReference type="Proteomes" id="UP001519305"/>
    </source>
</evidence>
<dbReference type="Proteomes" id="UP001519305">
    <property type="component" value="Unassembled WGS sequence"/>
</dbReference>
<accession>A0ABS4U9G1</accession>
<dbReference type="InterPro" id="IPR027417">
    <property type="entry name" value="P-loop_NTPase"/>
</dbReference>
<sequence length="330" mass="34930">MTQTMPAPVNVIVGKEGLLIDRARLAIIAAVRRSAATPGDPDGRSVPITDLRGGDVTTTDLVELLSPSLFGEDRIVVLTDCDAAGKEPADLIVQAAADPAPGITLILQHSGEGRQKKMVAALRKTGAQLFEAHSMKRSELPKFVRGEFQAHRLRVSQDVIDALLDSVGSDLRELATAVSQLVSDTGGNVTVDAVRTYYGRTAEVSGFEVAELALTGRGPEALALARRAMQIGVPYPLLASALSGMVGDVARLHAVRGVSNRDAGTYGMAPWKLEKTHRLASRWSTPAIAHAAQIIAELDAGVKGWAADPEYAVEKAVVDIAALARGSHRR</sequence>
<proteinExistence type="inferred from homology"/>
<dbReference type="EC" id="2.7.7.7" evidence="1"/>
<evidence type="ECO:0000256" key="6">
    <source>
        <dbReference type="ARBA" id="ARBA00034754"/>
    </source>
</evidence>
<dbReference type="InterPro" id="IPR005790">
    <property type="entry name" value="DNA_polIII_delta"/>
</dbReference>
<dbReference type="InterPro" id="IPR008921">
    <property type="entry name" value="DNA_pol3_clamp-load_cplx_C"/>
</dbReference>
<evidence type="ECO:0000256" key="2">
    <source>
        <dbReference type="ARBA" id="ARBA00022679"/>
    </source>
</evidence>
<keyword evidence="5" id="KW-0239">DNA-directed DNA polymerase</keyword>
<name>A0ABS4U9G1_9CORY</name>
<evidence type="ECO:0000256" key="1">
    <source>
        <dbReference type="ARBA" id="ARBA00012417"/>
    </source>
</evidence>
<organism evidence="8 9">
    <name type="scientific">Corynebacterium freneyi</name>
    <dbReference type="NCBI Taxonomy" id="134034"/>
    <lineage>
        <taxon>Bacteria</taxon>
        <taxon>Bacillati</taxon>
        <taxon>Actinomycetota</taxon>
        <taxon>Actinomycetes</taxon>
        <taxon>Mycobacteriales</taxon>
        <taxon>Corynebacteriaceae</taxon>
        <taxon>Corynebacterium</taxon>
    </lineage>
</organism>
<comment type="caution">
    <text evidence="8">The sequence shown here is derived from an EMBL/GenBank/DDBJ whole genome shotgun (WGS) entry which is preliminary data.</text>
</comment>
<evidence type="ECO:0000313" key="8">
    <source>
        <dbReference type="EMBL" id="MBP2333168.1"/>
    </source>
</evidence>
<dbReference type="NCBIfam" id="TIGR01128">
    <property type="entry name" value="holA"/>
    <property type="match status" value="1"/>
</dbReference>
<keyword evidence="3 8" id="KW-0548">Nucleotidyltransferase</keyword>
<comment type="similarity">
    <text evidence="6">Belongs to the DNA polymerase HolA subunit family.</text>
</comment>
<protein>
    <recommendedName>
        <fullName evidence="1">DNA-directed DNA polymerase</fullName>
        <ecNumber evidence="1">2.7.7.7</ecNumber>
    </recommendedName>
</protein>
<dbReference type="GO" id="GO:0003887">
    <property type="term" value="F:DNA-directed DNA polymerase activity"/>
    <property type="evidence" value="ECO:0007669"/>
    <property type="project" value="UniProtKB-EC"/>
</dbReference>
<evidence type="ECO:0000256" key="4">
    <source>
        <dbReference type="ARBA" id="ARBA00022705"/>
    </source>
</evidence>
<gene>
    <name evidence="8" type="ORF">JOF33_001867</name>
</gene>
<dbReference type="Gene3D" id="1.10.8.60">
    <property type="match status" value="1"/>
</dbReference>
<evidence type="ECO:0000256" key="7">
    <source>
        <dbReference type="ARBA" id="ARBA00049244"/>
    </source>
</evidence>
<evidence type="ECO:0000256" key="5">
    <source>
        <dbReference type="ARBA" id="ARBA00022932"/>
    </source>
</evidence>
<dbReference type="EMBL" id="JAGINY010000001">
    <property type="protein sequence ID" value="MBP2333168.1"/>
    <property type="molecule type" value="Genomic_DNA"/>
</dbReference>
<keyword evidence="2 8" id="KW-0808">Transferase</keyword>